<proteinExistence type="inferred from homology"/>
<dbReference type="InterPro" id="IPR003439">
    <property type="entry name" value="ABC_transporter-like_ATP-bd"/>
</dbReference>
<evidence type="ECO:0000313" key="14">
    <source>
        <dbReference type="EMBL" id="OAA69311.1"/>
    </source>
</evidence>
<dbReference type="InterPro" id="IPR036640">
    <property type="entry name" value="ABC1_TM_sf"/>
</dbReference>
<dbReference type="SMART" id="SM00382">
    <property type="entry name" value="AAA"/>
    <property type="match status" value="1"/>
</dbReference>
<evidence type="ECO:0000256" key="9">
    <source>
        <dbReference type="SAM" id="MobiDB-lite"/>
    </source>
</evidence>
<dbReference type="OrthoDB" id="6500128at2759"/>
<evidence type="ECO:0000256" key="6">
    <source>
        <dbReference type="ARBA" id="ARBA00022989"/>
    </source>
</evidence>
<name>A0A168AX99_CORDF</name>
<keyword evidence="5" id="KW-0067">ATP-binding</keyword>
<dbReference type="InterPro" id="IPR003593">
    <property type="entry name" value="AAA+_ATPase"/>
</dbReference>
<evidence type="ECO:0000313" key="15">
    <source>
        <dbReference type="Proteomes" id="UP000076881"/>
    </source>
</evidence>
<dbReference type="PANTHER" id="PTHR24221:SF503">
    <property type="entry name" value="MITOCHONDRIAL POTASSIUM CHANNEL ATP-BINDING SUBUNIT"/>
    <property type="match status" value="1"/>
</dbReference>
<dbReference type="GO" id="GO:0016887">
    <property type="term" value="F:ATP hydrolysis activity"/>
    <property type="evidence" value="ECO:0007669"/>
    <property type="project" value="InterPro"/>
</dbReference>
<evidence type="ECO:0000259" key="13">
    <source>
        <dbReference type="PROSITE" id="PS50929"/>
    </source>
</evidence>
<dbReference type="FunFam" id="3.40.50.300:FF:000287">
    <property type="entry name" value="Multidrug ABC transporter ATP-binding protein"/>
    <property type="match status" value="1"/>
</dbReference>
<evidence type="ECO:0000259" key="11">
    <source>
        <dbReference type="PROSITE" id="PS50011"/>
    </source>
</evidence>
<comment type="similarity">
    <text evidence="8">Belongs to the ABC transporter superfamily. ABCB family. Heavy Metal importer (TC 3.A.1.210) subfamily.</text>
</comment>
<feature type="transmembrane region" description="Helical" evidence="10">
    <location>
        <begin position="71"/>
        <end position="91"/>
    </location>
</feature>
<dbReference type="Gene3D" id="1.20.1560.10">
    <property type="entry name" value="ABC transporter type 1, transmembrane domain"/>
    <property type="match status" value="1"/>
</dbReference>
<evidence type="ECO:0000256" key="8">
    <source>
        <dbReference type="ARBA" id="ARBA00024363"/>
    </source>
</evidence>
<evidence type="ECO:0000259" key="12">
    <source>
        <dbReference type="PROSITE" id="PS50893"/>
    </source>
</evidence>
<dbReference type="SMART" id="SM00220">
    <property type="entry name" value="S_TKc"/>
    <property type="match status" value="1"/>
</dbReference>
<dbReference type="SUPFAM" id="SSF90123">
    <property type="entry name" value="ABC transporter transmembrane region"/>
    <property type="match status" value="1"/>
</dbReference>
<dbReference type="PROSITE" id="PS50893">
    <property type="entry name" value="ABC_TRANSPORTER_2"/>
    <property type="match status" value="1"/>
</dbReference>
<dbReference type="InterPro" id="IPR027417">
    <property type="entry name" value="P-loop_NTPase"/>
</dbReference>
<protein>
    <submittedName>
        <fullName evidence="14">ABC transporter</fullName>
    </submittedName>
</protein>
<dbReference type="Pfam" id="PF00069">
    <property type="entry name" value="Pkinase"/>
    <property type="match status" value="1"/>
</dbReference>
<dbReference type="PROSITE" id="PS50929">
    <property type="entry name" value="ABC_TM1F"/>
    <property type="match status" value="1"/>
</dbReference>
<dbReference type="EMBL" id="AZHF01000011">
    <property type="protein sequence ID" value="OAA69311.1"/>
    <property type="molecule type" value="Genomic_DNA"/>
</dbReference>
<evidence type="ECO:0000256" key="10">
    <source>
        <dbReference type="SAM" id="Phobius"/>
    </source>
</evidence>
<feature type="transmembrane region" description="Helical" evidence="10">
    <location>
        <begin position="474"/>
        <end position="496"/>
    </location>
</feature>
<dbReference type="SUPFAM" id="SSF52540">
    <property type="entry name" value="P-loop containing nucleoside triphosphate hydrolases"/>
    <property type="match status" value="1"/>
</dbReference>
<dbReference type="GO" id="GO:0004672">
    <property type="term" value="F:protein kinase activity"/>
    <property type="evidence" value="ECO:0007669"/>
    <property type="project" value="InterPro"/>
</dbReference>
<comment type="subcellular location">
    <subcellularLocation>
        <location evidence="1">Membrane</location>
        <topology evidence="1">Multi-pass membrane protein</topology>
    </subcellularLocation>
</comment>
<evidence type="ECO:0000256" key="2">
    <source>
        <dbReference type="ARBA" id="ARBA00022448"/>
    </source>
</evidence>
<dbReference type="PROSITE" id="PS00211">
    <property type="entry name" value="ABC_TRANSPORTER_1"/>
    <property type="match status" value="1"/>
</dbReference>
<dbReference type="STRING" id="1081108.A0A168AX99"/>
<evidence type="ECO:0000256" key="1">
    <source>
        <dbReference type="ARBA" id="ARBA00004141"/>
    </source>
</evidence>
<dbReference type="Pfam" id="PF00664">
    <property type="entry name" value="ABC_membrane"/>
    <property type="match status" value="1"/>
</dbReference>
<evidence type="ECO:0000256" key="3">
    <source>
        <dbReference type="ARBA" id="ARBA00022692"/>
    </source>
</evidence>
<keyword evidence="2" id="KW-0813">Transport</keyword>
<feature type="transmembrane region" description="Helical" evidence="10">
    <location>
        <begin position="44"/>
        <end position="65"/>
    </location>
</feature>
<dbReference type="InterPro" id="IPR000719">
    <property type="entry name" value="Prot_kinase_dom"/>
</dbReference>
<dbReference type="PROSITE" id="PS50011">
    <property type="entry name" value="PROTEIN_KINASE_DOM"/>
    <property type="match status" value="1"/>
</dbReference>
<dbReference type="CDD" id="cd18583">
    <property type="entry name" value="ABC_6TM_HMT1"/>
    <property type="match status" value="1"/>
</dbReference>
<keyword evidence="3 10" id="KW-0812">Transmembrane</keyword>
<keyword evidence="6 10" id="KW-1133">Transmembrane helix</keyword>
<feature type="domain" description="ABC transmembrane type-1" evidence="13">
    <location>
        <begin position="261"/>
        <end position="535"/>
    </location>
</feature>
<evidence type="ECO:0000256" key="4">
    <source>
        <dbReference type="ARBA" id="ARBA00022741"/>
    </source>
</evidence>
<feature type="transmembrane region" description="Helical" evidence="10">
    <location>
        <begin position="12"/>
        <end position="32"/>
    </location>
</feature>
<keyword evidence="7 10" id="KW-0472">Membrane</keyword>
<evidence type="ECO:0000256" key="5">
    <source>
        <dbReference type="ARBA" id="ARBA00022840"/>
    </source>
</evidence>
<dbReference type="GO" id="GO:0140359">
    <property type="term" value="F:ABC-type transporter activity"/>
    <property type="evidence" value="ECO:0007669"/>
    <property type="project" value="InterPro"/>
</dbReference>
<feature type="domain" description="Protein kinase" evidence="11">
    <location>
        <begin position="740"/>
        <end position="1095"/>
    </location>
</feature>
<dbReference type="GO" id="GO:0005524">
    <property type="term" value="F:ATP binding"/>
    <property type="evidence" value="ECO:0007669"/>
    <property type="project" value="UniProtKB-KW"/>
</dbReference>
<dbReference type="GO" id="GO:0016020">
    <property type="term" value="C:membrane"/>
    <property type="evidence" value="ECO:0007669"/>
    <property type="project" value="UniProtKB-SubCell"/>
</dbReference>
<comment type="caution">
    <text evidence="14">The sequence shown here is derived from an EMBL/GenBank/DDBJ whole genome shotgun (WGS) entry which is preliminary data.</text>
</comment>
<dbReference type="InterPro" id="IPR039421">
    <property type="entry name" value="Type_1_exporter"/>
</dbReference>
<dbReference type="AlphaFoldDB" id="A0A168AX99"/>
<dbReference type="PANTHER" id="PTHR24221">
    <property type="entry name" value="ATP-BINDING CASSETTE SUB-FAMILY B"/>
    <property type="match status" value="1"/>
</dbReference>
<evidence type="ECO:0000256" key="7">
    <source>
        <dbReference type="ARBA" id="ARBA00023136"/>
    </source>
</evidence>
<sequence length="1129" mass="124757">MATLVKVSQGFYMASTLAALGYTFSSFVAHYAQENASFNTLPRNIVRLAAVGILLATLATEAVLLSKHTPMAPAFTEHMLSLVYFFVAWTLACLRRRLLVVDLFSLSLFTVVLGGLSSVTEAVSGRSTDRFKILHAVRFIVALILLVDSATRLRKKTKPGHKLDDEAQPLLADGASSHSSFDSHTLGAASPINNDRDKNSDTTSIASDDSEDDFDSAASRLRKSGSWIEYLRNFKVFLPSLIPRNDVKVQACLVVCILNVFVGRALTIVVPQQLGKLADELVAGELPVKALLVYYLLTLLNGDSGIFCVEKLTKIPVQQYSYKKLSNAAFSHVMSLEMNFHDSQDSAEVMKAVEQGEALTNILDTAILEMMPTVLDTGSAFIVLYAKFNAAVAVTMVTAAVLFLSTEIVTSSWNIDNRRRVTKAERQQARAMHQAVQGWRTVSAFNMFAHEQGRYGDAVTANNRAKFNWGVRDAYIEAILGVIMPTTFLCLSLILAREIYAGRASPGDFVFLVQYWDMLLWPLKFLSQEYRYLMKDLIDAERLLALLNTEPKITDEPDAKPLGLVKGAVNFEHVEFAYDTRKEALHDINITAAPGETIALVGATGAGKSTITKLLMRYYDITGGCITIDGTNIRSVTQGSLRDVIGLVPQDPLLFNATIMENLRYARLSATDEQVYDACRSAAIHEHILSFPDGYATKVGESGTRLSGGELQRIAIARVFLKDPPILILDEATSAVDTNTEASIQLGLGRVTEKRTTFVVAHRLSTVVRANKILVLDAGQIIESGTHQELLRLKGRPFVTNICDDFSIPHRLSETGLPLFKDVSFRRIVYPAAGICVGRTADPLENHNDNPDIPFTLKRKQKYVSQVIEGLAALHDIGVVHADLHPDNFTLAPPGEAHMTRLLATPPLKHDVRLRDGSMPPPWMPHRVSEPEDIGFTTSHVKIIDFGYSFIAKAGAVYTKEDFPKGTPPPPELLRGDKVTDQPFKADSWYLGQVACYFVYFEASPARTLELTTLLDILYPDKWAKHLPAPNWVQRRGLLDEYKLVLDEVRTGQEEGLNQLPQEVGDLYVPLILLLLDMDPEKRPTAQQLRKDERLLTVAHDATAERTTSEAVQAIGIDVGRTFNLGLLA</sequence>
<dbReference type="Pfam" id="PF00005">
    <property type="entry name" value="ABC_tran"/>
    <property type="match status" value="1"/>
</dbReference>
<feature type="region of interest" description="Disordered" evidence="9">
    <location>
        <begin position="174"/>
        <end position="213"/>
    </location>
</feature>
<feature type="transmembrane region" description="Helical" evidence="10">
    <location>
        <begin position="380"/>
        <end position="404"/>
    </location>
</feature>
<dbReference type="SUPFAM" id="SSF56112">
    <property type="entry name" value="Protein kinase-like (PK-like)"/>
    <property type="match status" value="1"/>
</dbReference>
<feature type="transmembrane region" description="Helical" evidence="10">
    <location>
        <begin position="98"/>
        <end position="116"/>
    </location>
</feature>
<reference evidence="14 15" key="1">
    <citation type="journal article" date="2016" name="Genome Biol. Evol.">
        <title>Divergent and convergent evolution of fungal pathogenicity.</title>
        <authorList>
            <person name="Shang Y."/>
            <person name="Xiao G."/>
            <person name="Zheng P."/>
            <person name="Cen K."/>
            <person name="Zhan S."/>
            <person name="Wang C."/>
        </authorList>
    </citation>
    <scope>NUCLEOTIDE SEQUENCE [LARGE SCALE GENOMIC DNA]</scope>
    <source>
        <strain evidence="14 15">RCEF 1005</strain>
    </source>
</reference>
<dbReference type="Gene3D" id="1.10.510.10">
    <property type="entry name" value="Transferase(Phosphotransferase) domain 1"/>
    <property type="match status" value="1"/>
</dbReference>
<dbReference type="Gene3D" id="3.40.50.300">
    <property type="entry name" value="P-loop containing nucleotide triphosphate hydrolases"/>
    <property type="match status" value="1"/>
</dbReference>
<dbReference type="Proteomes" id="UP000076881">
    <property type="component" value="Unassembled WGS sequence"/>
</dbReference>
<dbReference type="InterPro" id="IPR011527">
    <property type="entry name" value="ABC1_TM_dom"/>
</dbReference>
<dbReference type="InterPro" id="IPR017871">
    <property type="entry name" value="ABC_transporter-like_CS"/>
</dbReference>
<feature type="domain" description="ABC transporter" evidence="12">
    <location>
        <begin position="569"/>
        <end position="803"/>
    </location>
</feature>
<keyword evidence="4" id="KW-0547">Nucleotide-binding</keyword>
<dbReference type="InterPro" id="IPR011009">
    <property type="entry name" value="Kinase-like_dom_sf"/>
</dbReference>
<keyword evidence="15" id="KW-1185">Reference proteome</keyword>
<accession>A0A168AX99</accession>
<gene>
    <name evidence="14" type="ORF">LEL_10187</name>
</gene>
<organism evidence="14 15">
    <name type="scientific">Akanthomyces lecanii RCEF 1005</name>
    <dbReference type="NCBI Taxonomy" id="1081108"/>
    <lineage>
        <taxon>Eukaryota</taxon>
        <taxon>Fungi</taxon>
        <taxon>Dikarya</taxon>
        <taxon>Ascomycota</taxon>
        <taxon>Pezizomycotina</taxon>
        <taxon>Sordariomycetes</taxon>
        <taxon>Hypocreomycetidae</taxon>
        <taxon>Hypocreales</taxon>
        <taxon>Cordycipitaceae</taxon>
        <taxon>Akanthomyces</taxon>
        <taxon>Cordyceps confragosa</taxon>
    </lineage>
</organism>